<proteinExistence type="inferred from homology"/>
<dbReference type="InterPro" id="IPR023796">
    <property type="entry name" value="Serpin_dom"/>
</dbReference>
<dbReference type="STRING" id="137246.A0A401S502"/>
<evidence type="ECO:0000256" key="3">
    <source>
        <dbReference type="ARBA" id="ARBA00022490"/>
    </source>
</evidence>
<dbReference type="EMBL" id="BEZZ01000087">
    <property type="protein sequence ID" value="GCC25467.1"/>
    <property type="molecule type" value="Genomic_DNA"/>
</dbReference>
<dbReference type="Gene3D" id="3.30.497.10">
    <property type="entry name" value="Antithrombin, subunit I, domain 2"/>
    <property type="match status" value="2"/>
</dbReference>
<dbReference type="OMA" id="KPTDAYQ"/>
<comment type="similarity">
    <text evidence="2">Belongs to the serpin family. Ov-serpin subfamily.</text>
</comment>
<dbReference type="SMART" id="SM00093">
    <property type="entry name" value="SERPIN"/>
    <property type="match status" value="1"/>
</dbReference>
<accession>A0A401S502</accession>
<evidence type="ECO:0000256" key="2">
    <source>
        <dbReference type="ARBA" id="ARBA00006426"/>
    </source>
</evidence>
<organism evidence="7 8">
    <name type="scientific">Chiloscyllium punctatum</name>
    <name type="common">Brownbanded bambooshark</name>
    <name type="synonym">Hemiscyllium punctatum</name>
    <dbReference type="NCBI Taxonomy" id="137246"/>
    <lineage>
        <taxon>Eukaryota</taxon>
        <taxon>Metazoa</taxon>
        <taxon>Chordata</taxon>
        <taxon>Craniata</taxon>
        <taxon>Vertebrata</taxon>
        <taxon>Chondrichthyes</taxon>
        <taxon>Elasmobranchii</taxon>
        <taxon>Galeomorphii</taxon>
        <taxon>Galeoidea</taxon>
        <taxon>Orectolobiformes</taxon>
        <taxon>Hemiscylliidae</taxon>
        <taxon>Chiloscyllium</taxon>
    </lineage>
</organism>
<evidence type="ECO:0000256" key="4">
    <source>
        <dbReference type="ARBA" id="ARBA00022690"/>
    </source>
</evidence>
<protein>
    <recommendedName>
        <fullName evidence="6">Serpin domain-containing protein</fullName>
    </recommendedName>
</protein>
<dbReference type="OrthoDB" id="671595at2759"/>
<evidence type="ECO:0000313" key="8">
    <source>
        <dbReference type="Proteomes" id="UP000287033"/>
    </source>
</evidence>
<reference evidence="7 8" key="1">
    <citation type="journal article" date="2018" name="Nat. Ecol. Evol.">
        <title>Shark genomes provide insights into elasmobranch evolution and the origin of vertebrates.</title>
        <authorList>
            <person name="Hara Y"/>
            <person name="Yamaguchi K"/>
            <person name="Onimaru K"/>
            <person name="Kadota M"/>
            <person name="Koyanagi M"/>
            <person name="Keeley SD"/>
            <person name="Tatsumi K"/>
            <person name="Tanaka K"/>
            <person name="Motone F"/>
            <person name="Kageyama Y"/>
            <person name="Nozu R"/>
            <person name="Adachi N"/>
            <person name="Nishimura O"/>
            <person name="Nakagawa R"/>
            <person name="Tanegashima C"/>
            <person name="Kiyatake I"/>
            <person name="Matsumoto R"/>
            <person name="Murakumo K"/>
            <person name="Nishida K"/>
            <person name="Terakita A"/>
            <person name="Kuratani S"/>
            <person name="Sato K"/>
            <person name="Hyodo S Kuraku.S."/>
        </authorList>
    </citation>
    <scope>NUCLEOTIDE SEQUENCE [LARGE SCALE GENOMIC DNA]</scope>
</reference>
<dbReference type="GO" id="GO:0005615">
    <property type="term" value="C:extracellular space"/>
    <property type="evidence" value="ECO:0007669"/>
    <property type="project" value="InterPro"/>
</dbReference>
<dbReference type="AlphaFoldDB" id="A0A401S502"/>
<keyword evidence="4" id="KW-0646">Protease inhibitor</keyword>
<comment type="subcellular location">
    <subcellularLocation>
        <location evidence="1">Cytoplasm</location>
    </subcellularLocation>
</comment>
<dbReference type="InterPro" id="IPR042185">
    <property type="entry name" value="Serpin_sf_2"/>
</dbReference>
<dbReference type="Gene3D" id="2.30.39.10">
    <property type="entry name" value="Alpha-1-antitrypsin, domain 1"/>
    <property type="match status" value="2"/>
</dbReference>
<name>A0A401S502_CHIPU</name>
<dbReference type="PANTHER" id="PTHR11461">
    <property type="entry name" value="SERINE PROTEASE INHIBITOR, SERPIN"/>
    <property type="match status" value="1"/>
</dbReference>
<sequence>MELRGNEHVEEAASERVGAVKQVCAVLILAARRQVFKMDSLTVANTKFAILLFKKLKEGKGNENIFLSPLSISTALAMVYLGAKGNTAAEMAKVLHFDTDEDVHPKFKELMAGINDRDKPYLLKLANRLFGEETHTFLKGQWSSKFTENKTYVKSFWLNKKESKPINMMFQEEEFYLGYIEELQTKVLELPYIQNELSMIILLPDSINDNSTGLEQLEQTLTYENLLLWTNQANMMKIKVRVHLPRFKLEDQFNLKDVLSAMGMTEAFDQVKANFTGMSETNNLFLSNVFHKSFVEVNEEGTEAAAGSAALISNRSLPLETEFLADHPFLFFIKHNKSESILFFGCFSSPGDEVRGYKGAQQMTQQVQRCK</sequence>
<dbReference type="Proteomes" id="UP000287033">
    <property type="component" value="Unassembled WGS sequence"/>
</dbReference>
<dbReference type="Pfam" id="PF00079">
    <property type="entry name" value="Serpin"/>
    <property type="match status" value="1"/>
</dbReference>
<evidence type="ECO:0000259" key="6">
    <source>
        <dbReference type="SMART" id="SM00093"/>
    </source>
</evidence>
<evidence type="ECO:0000256" key="5">
    <source>
        <dbReference type="ARBA" id="ARBA00022900"/>
    </source>
</evidence>
<dbReference type="SUPFAM" id="SSF56574">
    <property type="entry name" value="Serpins"/>
    <property type="match status" value="1"/>
</dbReference>
<keyword evidence="5" id="KW-0722">Serine protease inhibitor</keyword>
<dbReference type="PANTHER" id="PTHR11461:SF180">
    <property type="entry name" value="LEUKOCYTE ELASTASE INHIBITOR"/>
    <property type="match status" value="1"/>
</dbReference>
<dbReference type="GO" id="GO:0005737">
    <property type="term" value="C:cytoplasm"/>
    <property type="evidence" value="ECO:0007669"/>
    <property type="project" value="UniProtKB-SubCell"/>
</dbReference>
<comment type="caution">
    <text evidence="7">The sequence shown here is derived from an EMBL/GenBank/DDBJ whole genome shotgun (WGS) entry which is preliminary data.</text>
</comment>
<evidence type="ECO:0000313" key="7">
    <source>
        <dbReference type="EMBL" id="GCC25467.1"/>
    </source>
</evidence>
<gene>
    <name evidence="7" type="ORF">chiPu_0003877</name>
</gene>
<dbReference type="InterPro" id="IPR042178">
    <property type="entry name" value="Serpin_sf_1"/>
</dbReference>
<dbReference type="FunFam" id="2.30.39.10:FF:000014">
    <property type="entry name" value="Serpin family B member 9"/>
    <property type="match status" value="1"/>
</dbReference>
<dbReference type="PROSITE" id="PS00284">
    <property type="entry name" value="SERPIN"/>
    <property type="match status" value="1"/>
</dbReference>
<feature type="domain" description="Serpin" evidence="6">
    <location>
        <begin position="50"/>
        <end position="350"/>
    </location>
</feature>
<keyword evidence="3" id="KW-0963">Cytoplasm</keyword>
<evidence type="ECO:0000256" key="1">
    <source>
        <dbReference type="ARBA" id="ARBA00004496"/>
    </source>
</evidence>
<dbReference type="InterPro" id="IPR023795">
    <property type="entry name" value="Serpin_CS"/>
</dbReference>
<dbReference type="GO" id="GO:0004867">
    <property type="term" value="F:serine-type endopeptidase inhibitor activity"/>
    <property type="evidence" value="ECO:0007669"/>
    <property type="project" value="UniProtKB-KW"/>
</dbReference>
<dbReference type="InterPro" id="IPR036186">
    <property type="entry name" value="Serpin_sf"/>
</dbReference>
<keyword evidence="8" id="KW-1185">Reference proteome</keyword>
<dbReference type="InterPro" id="IPR000215">
    <property type="entry name" value="Serpin_fam"/>
</dbReference>